<name>A0A0K0E3V2_STRER</name>
<protein>
    <submittedName>
        <fullName evidence="2 3">Uncharacterized protein</fullName>
    </submittedName>
</protein>
<accession>A0A0K0E3V2</accession>
<dbReference type="WBParaSite" id="SSTP_0000417200.1">
    <property type="protein sequence ID" value="SSTP_0000417200.1"/>
    <property type="gene ID" value="SSTP_0000417200"/>
</dbReference>
<evidence type="ECO:0000313" key="2">
    <source>
        <dbReference type="WBParaSite" id="SSTP_0000417200.1"/>
    </source>
</evidence>
<sequence length="107" mass="12458">MDTHLSLPVKSNKNKNNERKKIICQFERPQTPVIVVEDFEEQFSTSSPYSSRRNSQCESDTAFDYGFGQTNPHFLRVPTKLTSKKNVSLCDYNDWIDTLKIIKKIKL</sequence>
<evidence type="ECO:0000313" key="3">
    <source>
        <dbReference type="WBParaSite" id="TCONS_00008374.p1"/>
    </source>
</evidence>
<evidence type="ECO:0000313" key="1">
    <source>
        <dbReference type="Proteomes" id="UP000035681"/>
    </source>
</evidence>
<dbReference type="AlphaFoldDB" id="A0A0K0E3V2"/>
<keyword evidence="1" id="KW-1185">Reference proteome</keyword>
<dbReference type="WBParaSite" id="TCONS_00008374.p1">
    <property type="protein sequence ID" value="TCONS_00008374.p1"/>
    <property type="gene ID" value="XLOC_006324"/>
</dbReference>
<reference evidence="2" key="1">
    <citation type="submission" date="2015-08" db="UniProtKB">
        <authorList>
            <consortium name="WormBaseParasite"/>
        </authorList>
    </citation>
    <scope>IDENTIFICATION</scope>
</reference>
<dbReference type="Proteomes" id="UP000035681">
    <property type="component" value="Unplaced"/>
</dbReference>
<proteinExistence type="predicted"/>
<organism evidence="2">
    <name type="scientific">Strongyloides stercoralis</name>
    <name type="common">Threadworm</name>
    <dbReference type="NCBI Taxonomy" id="6248"/>
    <lineage>
        <taxon>Eukaryota</taxon>
        <taxon>Metazoa</taxon>
        <taxon>Ecdysozoa</taxon>
        <taxon>Nematoda</taxon>
        <taxon>Chromadorea</taxon>
        <taxon>Rhabditida</taxon>
        <taxon>Tylenchina</taxon>
        <taxon>Panagrolaimomorpha</taxon>
        <taxon>Strongyloidoidea</taxon>
        <taxon>Strongyloididae</taxon>
        <taxon>Strongyloides</taxon>
    </lineage>
</organism>